<comment type="caution">
    <text evidence="2">The sequence shown here is derived from an EMBL/GenBank/DDBJ whole genome shotgun (WGS) entry which is preliminary data.</text>
</comment>
<feature type="compositionally biased region" description="Basic and acidic residues" evidence="1">
    <location>
        <begin position="65"/>
        <end position="111"/>
    </location>
</feature>
<dbReference type="Proteomes" id="UP001152797">
    <property type="component" value="Unassembled WGS sequence"/>
</dbReference>
<feature type="non-terminal residue" evidence="2">
    <location>
        <position position="1216"/>
    </location>
</feature>
<protein>
    <submittedName>
        <fullName evidence="2">Uncharacterized protein</fullName>
    </submittedName>
</protein>
<reference evidence="3 4" key="2">
    <citation type="submission" date="2024-05" db="EMBL/GenBank/DDBJ databases">
        <authorList>
            <person name="Chen Y."/>
            <person name="Shah S."/>
            <person name="Dougan E. K."/>
            <person name="Thang M."/>
            <person name="Chan C."/>
        </authorList>
    </citation>
    <scope>NUCLEOTIDE SEQUENCE [LARGE SCALE GENOMIC DNA]</scope>
</reference>
<evidence type="ECO:0000313" key="4">
    <source>
        <dbReference type="Proteomes" id="UP001152797"/>
    </source>
</evidence>
<gene>
    <name evidence="2" type="ORF">C1SCF055_LOCUS29283</name>
</gene>
<evidence type="ECO:0000313" key="3">
    <source>
        <dbReference type="EMBL" id="CAL4790724.1"/>
    </source>
</evidence>
<name>A0A9P1D301_9DINO</name>
<proteinExistence type="predicted"/>
<evidence type="ECO:0000256" key="1">
    <source>
        <dbReference type="SAM" id="MobiDB-lite"/>
    </source>
</evidence>
<feature type="region of interest" description="Disordered" evidence="1">
    <location>
        <begin position="43"/>
        <end position="194"/>
    </location>
</feature>
<dbReference type="EMBL" id="CAMXCT030003264">
    <property type="protein sequence ID" value="CAL4790724.1"/>
    <property type="molecule type" value="Genomic_DNA"/>
</dbReference>
<evidence type="ECO:0000313" key="2">
    <source>
        <dbReference type="EMBL" id="CAI4003412.1"/>
    </source>
</evidence>
<accession>A0A9P1D301</accession>
<sequence>MIHLTTVRELSPEGFEESVLPFLKRKEHAEAFDRNVAKFNRWVERRGGPQGPAPAHGPVVQAKWHGSDGFDEARERKTREESPQGKKLMARLEEDLRKELKKAEKQAEEYRGRKKDAKQKKSPPKGDGKEPAKKEAQKDPPGLKTLENPVQLKKKGSSRPRSVAERRAPLPGTEALSERATARGLEGASKPKTPPVAMNHLLMVLQPSLQSKIGMRTLREMKTLAQCLDWLAQGQVGRGADLLGQHLKALERATVEAHWNSAQFLELLPPESSALLERDEELYLAQEFLTDQKIKGYDRPYRSKGRDAPKGGGKGKEAQKGEKGKGKERLAYQFLDKLPGALGAAVAVGLGGLLVEVLNYVIRFDYAGEMVAIMEDLEADKVIACWPKIGEAGIQPAERFVSEEVKEWLQKPRSTLLPRCYWPAKPPKSRVRASDEEWEKLVSAAAARNMMREVQEEDILRDHEGNLVLNGAGADHMAGDDKHLPYLGQLAMVEVEPEQEVLVDSEDLTSCFNLFTLPEEWGGLMTFAKQVPSSVFGGSPDQKSWVAMNVVRMGWINSVSLMQTVVRQLVFVESEIPCSSEISKMKSFPEDPSASLVYLDSCDEIRKIESSYSDLLEGEESERHKQFAATCKKFGLSLNIGKRLVGAIKGSLQGGTLDGRKGVFHSAPEKQASLIGYGLMLLSQEQVTEFELRHFTGKALFNLAFRRPAMSIFEAVFYDIEALSRTGSPGYLSAAARDEIFMVVALTPLLRMNLRATLDQEVTITDASPLGAGGGIATSFKQAPDTEEHDGATCFYCQGALSENRYTHAHPSARQLVRRGLIEVQPPYDLSLGHNFSDDGRARLEELERDPDLFAEHWAPCCKLFSRARGRPITLSDGEVIQGHQAVRDGRNLMGFPWLGREMRQRLRHSNTMANRSLSHLREAEQEDGKKNGSGRWATALRFMHTWTTPSVEDTLACWDTGCEEALMGSCTSTQKKKRNTPSGGAVLMRLDCGVRLRSEGVTSRPNMMAGKAWKSWVMQELQESTDRLKEETTARLMAGDVVRLERTMTAGDEKACFSFQWQDDNLHINEGELNAFLAMAERFLAFAHRSEYDVIDATDLDYTLAEYFNCMYQEGEPDDHIWRLACYLKRRRTLTAPLWAGSRTTWARLLECFNFRPDDYTPYDLWRTSRRSNVVLFRDVVIGRYARQRKVGKWMALKLSHLPLEATACQSPPLE</sequence>
<reference evidence="2" key="1">
    <citation type="submission" date="2022-10" db="EMBL/GenBank/DDBJ databases">
        <authorList>
            <person name="Chen Y."/>
            <person name="Dougan E. K."/>
            <person name="Chan C."/>
            <person name="Rhodes N."/>
            <person name="Thang M."/>
        </authorList>
    </citation>
    <scope>NUCLEOTIDE SEQUENCE</scope>
</reference>
<dbReference type="EMBL" id="CAMXCT010003264">
    <property type="protein sequence ID" value="CAI4003412.1"/>
    <property type="molecule type" value="Genomic_DNA"/>
</dbReference>
<dbReference type="AlphaFoldDB" id="A0A9P1D301"/>
<feature type="compositionally biased region" description="Basic and acidic residues" evidence="1">
    <location>
        <begin position="124"/>
        <end position="138"/>
    </location>
</feature>
<organism evidence="2">
    <name type="scientific">Cladocopium goreaui</name>
    <dbReference type="NCBI Taxonomy" id="2562237"/>
    <lineage>
        <taxon>Eukaryota</taxon>
        <taxon>Sar</taxon>
        <taxon>Alveolata</taxon>
        <taxon>Dinophyceae</taxon>
        <taxon>Suessiales</taxon>
        <taxon>Symbiodiniaceae</taxon>
        <taxon>Cladocopium</taxon>
    </lineage>
</organism>
<feature type="region of interest" description="Disordered" evidence="1">
    <location>
        <begin position="298"/>
        <end position="324"/>
    </location>
</feature>
<keyword evidence="4" id="KW-1185">Reference proteome</keyword>
<dbReference type="EMBL" id="CAMXCT020003264">
    <property type="protein sequence ID" value="CAL1156787.1"/>
    <property type="molecule type" value="Genomic_DNA"/>
</dbReference>
<feature type="compositionally biased region" description="Basic residues" evidence="1">
    <location>
        <begin position="112"/>
        <end position="123"/>
    </location>
</feature>